<evidence type="ECO:0000256" key="1">
    <source>
        <dbReference type="ARBA" id="ARBA00004651"/>
    </source>
</evidence>
<evidence type="ECO:0000256" key="9">
    <source>
        <dbReference type="SAM" id="Phobius"/>
    </source>
</evidence>
<dbReference type="Pfam" id="PF01544">
    <property type="entry name" value="CorA"/>
    <property type="match status" value="1"/>
</dbReference>
<accession>A0A5D9C447</accession>
<comment type="similarity">
    <text evidence="2">Belongs to the CorA metal ion transporter (MIT) (TC 1.A.35) family.</text>
</comment>
<feature type="transmembrane region" description="Helical" evidence="9">
    <location>
        <begin position="298"/>
        <end position="320"/>
    </location>
</feature>
<dbReference type="EMBL" id="VTOU01000003">
    <property type="protein sequence ID" value="TZG25760.1"/>
    <property type="molecule type" value="Genomic_DNA"/>
</dbReference>
<dbReference type="Gene3D" id="3.30.460.20">
    <property type="entry name" value="CorA soluble domain-like"/>
    <property type="match status" value="1"/>
</dbReference>
<dbReference type="AlphaFoldDB" id="A0A5D9C447"/>
<protein>
    <recommendedName>
        <fullName evidence="12">Magnesium transporter CorA family protein</fullName>
    </recommendedName>
</protein>
<evidence type="ECO:0008006" key="12">
    <source>
        <dbReference type="Google" id="ProtNLM"/>
    </source>
</evidence>
<evidence type="ECO:0000256" key="4">
    <source>
        <dbReference type="ARBA" id="ARBA00022475"/>
    </source>
</evidence>
<keyword evidence="11" id="KW-1185">Reference proteome</keyword>
<dbReference type="SUPFAM" id="SSF143865">
    <property type="entry name" value="CorA soluble domain-like"/>
    <property type="match status" value="1"/>
</dbReference>
<keyword evidence="7 9" id="KW-0472">Membrane</keyword>
<dbReference type="GO" id="GO:0050897">
    <property type="term" value="F:cobalt ion binding"/>
    <property type="evidence" value="ECO:0007669"/>
    <property type="project" value="TreeGrafter"/>
</dbReference>
<dbReference type="InterPro" id="IPR045861">
    <property type="entry name" value="CorA_cytoplasmic_dom"/>
</dbReference>
<proteinExistence type="inferred from homology"/>
<dbReference type="RefSeq" id="WP_149522567.1">
    <property type="nucleotide sequence ID" value="NZ_VTOU01000003.1"/>
</dbReference>
<gene>
    <name evidence="10" type="ORF">FYJ91_12240</name>
</gene>
<dbReference type="Gene3D" id="1.20.58.340">
    <property type="entry name" value="Magnesium transport protein CorA, transmembrane region"/>
    <property type="match status" value="2"/>
</dbReference>
<comment type="caution">
    <text evidence="10">The sequence shown here is derived from an EMBL/GenBank/DDBJ whole genome shotgun (WGS) entry which is preliminary data.</text>
</comment>
<dbReference type="PANTHER" id="PTHR46494:SF1">
    <property type="entry name" value="CORA FAMILY METAL ION TRANSPORTER (EUROFUNG)"/>
    <property type="match status" value="1"/>
</dbReference>
<keyword evidence="6 9" id="KW-1133">Transmembrane helix</keyword>
<keyword evidence="3" id="KW-0813">Transport</keyword>
<dbReference type="GO" id="GO:0000287">
    <property type="term" value="F:magnesium ion binding"/>
    <property type="evidence" value="ECO:0007669"/>
    <property type="project" value="TreeGrafter"/>
</dbReference>
<organism evidence="10 11">
    <name type="scientific">Sphingomonas montanisoli</name>
    <dbReference type="NCBI Taxonomy" id="2606412"/>
    <lineage>
        <taxon>Bacteria</taxon>
        <taxon>Pseudomonadati</taxon>
        <taxon>Pseudomonadota</taxon>
        <taxon>Alphaproteobacteria</taxon>
        <taxon>Sphingomonadales</taxon>
        <taxon>Sphingomonadaceae</taxon>
        <taxon>Sphingomonas</taxon>
    </lineage>
</organism>
<keyword evidence="5 9" id="KW-0812">Transmembrane</keyword>
<sequence length="359" mass="39145">MSIDAYLYCASGHDRKADLAATEIGALGDDELLWINVEGCDGEDAVRIGELLGIDPELLSRLCGPHPARHLDNFGDHYAFAVETPRRQRKRGAGDARDAGQGETGQSDAEEITQDAIGGLDLGDDSEAPKSAQLGFVVGKRWLVTVHTEPVEFLQGFRKQDKGETRIGSLSPSLLVASLLDWHLSEFLHAVSVIERDADRLDEKILADGTRSGVLGDVVALRRRVSQLRLMIARQRPVFHGLSRPDFALNADERAAGHFATLADRFDRAVDEVERSRDVALGSFDLFTSMTTQQTNELVKALTFLTALIGACAAVAGLLGMNFEMPFFKTGAIGFIGVTIGMVVASGVAMFWARHRRWI</sequence>
<dbReference type="PANTHER" id="PTHR46494">
    <property type="entry name" value="CORA FAMILY METAL ION TRANSPORTER (EUROFUNG)"/>
    <property type="match status" value="1"/>
</dbReference>
<dbReference type="GO" id="GO:0015095">
    <property type="term" value="F:magnesium ion transmembrane transporter activity"/>
    <property type="evidence" value="ECO:0007669"/>
    <property type="project" value="TreeGrafter"/>
</dbReference>
<dbReference type="Proteomes" id="UP000322077">
    <property type="component" value="Unassembled WGS sequence"/>
</dbReference>
<evidence type="ECO:0000313" key="11">
    <source>
        <dbReference type="Proteomes" id="UP000322077"/>
    </source>
</evidence>
<comment type="subcellular location">
    <subcellularLocation>
        <location evidence="1">Cell membrane</location>
        <topology evidence="1">Multi-pass membrane protein</topology>
    </subcellularLocation>
</comment>
<dbReference type="InterPro" id="IPR002523">
    <property type="entry name" value="MgTranspt_CorA/ZnTranspt_ZntB"/>
</dbReference>
<reference evidence="10 11" key="1">
    <citation type="submission" date="2019-08" db="EMBL/GenBank/DDBJ databases">
        <authorList>
            <person name="Wang G."/>
            <person name="Xu Z."/>
        </authorList>
    </citation>
    <scope>NUCLEOTIDE SEQUENCE [LARGE SCALE GENOMIC DNA]</scope>
    <source>
        <strain evidence="10 11">ZX</strain>
    </source>
</reference>
<evidence type="ECO:0000256" key="6">
    <source>
        <dbReference type="ARBA" id="ARBA00022989"/>
    </source>
</evidence>
<dbReference type="InterPro" id="IPR045863">
    <property type="entry name" value="CorA_TM1_TM2"/>
</dbReference>
<dbReference type="GO" id="GO:0015087">
    <property type="term" value="F:cobalt ion transmembrane transporter activity"/>
    <property type="evidence" value="ECO:0007669"/>
    <property type="project" value="TreeGrafter"/>
</dbReference>
<evidence type="ECO:0000256" key="5">
    <source>
        <dbReference type="ARBA" id="ARBA00022692"/>
    </source>
</evidence>
<evidence type="ECO:0000256" key="3">
    <source>
        <dbReference type="ARBA" id="ARBA00022448"/>
    </source>
</evidence>
<evidence type="ECO:0000256" key="7">
    <source>
        <dbReference type="ARBA" id="ARBA00023136"/>
    </source>
</evidence>
<name>A0A5D9C447_9SPHN</name>
<keyword evidence="4" id="KW-1003">Cell membrane</keyword>
<dbReference type="GO" id="GO:0005886">
    <property type="term" value="C:plasma membrane"/>
    <property type="evidence" value="ECO:0007669"/>
    <property type="project" value="UniProtKB-SubCell"/>
</dbReference>
<evidence type="ECO:0000256" key="8">
    <source>
        <dbReference type="SAM" id="MobiDB-lite"/>
    </source>
</evidence>
<evidence type="ECO:0000256" key="2">
    <source>
        <dbReference type="ARBA" id="ARBA00009765"/>
    </source>
</evidence>
<dbReference type="SUPFAM" id="SSF144083">
    <property type="entry name" value="Magnesium transport protein CorA, transmembrane region"/>
    <property type="match status" value="1"/>
</dbReference>
<feature type="transmembrane region" description="Helical" evidence="9">
    <location>
        <begin position="332"/>
        <end position="353"/>
    </location>
</feature>
<evidence type="ECO:0000313" key="10">
    <source>
        <dbReference type="EMBL" id="TZG25760.1"/>
    </source>
</evidence>
<feature type="region of interest" description="Disordered" evidence="8">
    <location>
        <begin position="85"/>
        <end position="110"/>
    </location>
</feature>